<dbReference type="Proteomes" id="UP000070578">
    <property type="component" value="Unassembled WGS sequence"/>
</dbReference>
<keyword evidence="4" id="KW-0813">Transport</keyword>
<dbReference type="Gene3D" id="1.20.120.1380">
    <property type="entry name" value="Flagellar FlhF biosynthesis protein, N domain"/>
    <property type="match status" value="1"/>
</dbReference>
<evidence type="ECO:0000256" key="12">
    <source>
        <dbReference type="ARBA" id="ARBA00025337"/>
    </source>
</evidence>
<keyword evidence="16" id="KW-0966">Cell projection</keyword>
<dbReference type="GO" id="GO:0006614">
    <property type="term" value="P:SRP-dependent cotranslational protein targeting to membrane"/>
    <property type="evidence" value="ECO:0007669"/>
    <property type="project" value="UniProtKB-UniRule"/>
</dbReference>
<evidence type="ECO:0000259" key="15">
    <source>
        <dbReference type="SMART" id="SM00962"/>
    </source>
</evidence>
<evidence type="ECO:0000256" key="7">
    <source>
        <dbReference type="ARBA" id="ARBA00022795"/>
    </source>
</evidence>
<evidence type="ECO:0000256" key="9">
    <source>
        <dbReference type="ARBA" id="ARBA00023134"/>
    </source>
</evidence>
<reference evidence="16 17" key="2">
    <citation type="submission" date="2016-03" db="EMBL/GenBank/DDBJ databases">
        <title>New uncultured bacterium of the family Gallionellaceae from acid mine drainage: description and reconstruction of genome based on metagenomic analysis of microbial community.</title>
        <authorList>
            <person name="Kadnikov V."/>
            <person name="Ivasenko D."/>
            <person name="Beletsky A."/>
            <person name="Mardanov A."/>
            <person name="Danilova E."/>
            <person name="Pimenov N."/>
            <person name="Karnachuk O."/>
            <person name="Ravin N."/>
        </authorList>
    </citation>
    <scope>NUCLEOTIDE SEQUENCE [LARGE SCALE GENOMIC DNA]</scope>
    <source>
        <strain evidence="16">ShG14-8</strain>
    </source>
</reference>
<keyword evidence="16" id="KW-0282">Flagellum</keyword>
<dbReference type="CDD" id="cd17873">
    <property type="entry name" value="FlhF"/>
    <property type="match status" value="1"/>
</dbReference>
<evidence type="ECO:0000256" key="8">
    <source>
        <dbReference type="ARBA" id="ARBA00022927"/>
    </source>
</evidence>
<dbReference type="InterPro" id="IPR047040">
    <property type="entry name" value="FlhF__GTPase_dom"/>
</dbReference>
<evidence type="ECO:0000256" key="1">
    <source>
        <dbReference type="ARBA" id="ARBA00004413"/>
    </source>
</evidence>
<dbReference type="AlphaFoldDB" id="A0A139BXY1"/>
<dbReference type="InterPro" id="IPR027417">
    <property type="entry name" value="P-loop_NTPase"/>
</dbReference>
<dbReference type="PANTHER" id="PTHR43134:SF3">
    <property type="entry name" value="FLAGELLAR BIOSYNTHESIS PROTEIN FLHF"/>
    <property type="match status" value="1"/>
</dbReference>
<protein>
    <recommendedName>
        <fullName evidence="3 13">Flagellar biosynthesis protein FlhF</fullName>
    </recommendedName>
</protein>
<accession>A0A139BXY1</accession>
<evidence type="ECO:0000256" key="4">
    <source>
        <dbReference type="ARBA" id="ARBA00022448"/>
    </source>
</evidence>
<keyword evidence="11" id="KW-1006">Bacterial flagellum protein export</keyword>
<gene>
    <name evidence="16" type="ORF">AWT59_0138</name>
</gene>
<dbReference type="FunFam" id="3.40.50.300:FF:000695">
    <property type="entry name" value="Flagellar biosynthesis regulator FlhF"/>
    <property type="match status" value="1"/>
</dbReference>
<evidence type="ECO:0000256" key="3">
    <source>
        <dbReference type="ARBA" id="ARBA00014919"/>
    </source>
</evidence>
<name>A0A139BXY1_9PROT</name>
<organism evidence="16 17">
    <name type="scientific">Candidatus Gallionella acididurans</name>
    <dbReference type="NCBI Taxonomy" id="1796491"/>
    <lineage>
        <taxon>Bacteria</taxon>
        <taxon>Pseudomonadati</taxon>
        <taxon>Pseudomonadota</taxon>
        <taxon>Betaproteobacteria</taxon>
        <taxon>Nitrosomonadales</taxon>
        <taxon>Gallionellaceae</taxon>
        <taxon>Gallionella</taxon>
    </lineage>
</organism>
<sequence length="452" mass="48684">MNVRKFIAPTARMALREIRNELGEEAVILSNRKVDQGVEIIALANEDMARLTGHSAKPAQQPFVSEPKARPGKHIVQEAVPVATGAADILGEIKSMHGMLQQQLCAMSWNDVQLRDPQRAGLLRRMLNAGFSTLLARQLMDKMPAGKEQGESWVKQVLKRNLRIAGEADDIVAKGGVYALIGPTGVGKTTTTAKLAARAVVRYGADKVALLTTDSYRIGAYEQLRIYGKILGVAVHAVKDTDDLRLTLSGLRHKHLVLIDTVGMGQRDERVAEQNKMFDATAVQRLLLLNATSSGDTLEDVVRMYHSPQVIGCIATKLDEAVNVGAVLDVAVRHRLMMHYMANGQRVPEDLHPINLDYLLHRAIKPAEQMTPYTLQELEFPILMAAEGSAQTLVKRTPPDTRPSVGLGAGAGVTAGGVNSVQPLVGGGLPAFGVLLAGSRAGVAEGVVSYAN</sequence>
<comment type="function">
    <text evidence="12">Necessary for flagellar biosynthesis. May be involved in translocation of the flagellum.</text>
</comment>
<evidence type="ECO:0000256" key="13">
    <source>
        <dbReference type="NCBIfam" id="TIGR03499"/>
    </source>
</evidence>
<dbReference type="GO" id="GO:0003924">
    <property type="term" value="F:GTPase activity"/>
    <property type="evidence" value="ECO:0007669"/>
    <property type="project" value="UniProtKB-UniRule"/>
</dbReference>
<reference evidence="16 17" key="1">
    <citation type="submission" date="2016-02" db="EMBL/GenBank/DDBJ databases">
        <authorList>
            <person name="Wen L."/>
            <person name="He K."/>
            <person name="Yang H."/>
        </authorList>
    </citation>
    <scope>NUCLEOTIDE SEQUENCE [LARGE SCALE GENOMIC DNA]</scope>
    <source>
        <strain evidence="16">ShG14-8</strain>
    </source>
</reference>
<dbReference type="Gene3D" id="3.40.50.300">
    <property type="entry name" value="P-loop containing nucleotide triphosphate hydrolases"/>
    <property type="match status" value="1"/>
</dbReference>
<dbReference type="InterPro" id="IPR000897">
    <property type="entry name" value="SRP54_GTPase_dom"/>
</dbReference>
<proteinExistence type="inferred from homology"/>
<comment type="similarity">
    <text evidence="2">Belongs to the GTP-binding SRP family.</text>
</comment>
<keyword evidence="10" id="KW-0472">Membrane</keyword>
<dbReference type="SMART" id="SM00962">
    <property type="entry name" value="SRP54"/>
    <property type="match status" value="1"/>
</dbReference>
<evidence type="ECO:0000256" key="2">
    <source>
        <dbReference type="ARBA" id="ARBA00008531"/>
    </source>
</evidence>
<dbReference type="NCBIfam" id="TIGR03499">
    <property type="entry name" value="FlhF"/>
    <property type="match status" value="1"/>
</dbReference>
<comment type="subcellular location">
    <subcellularLocation>
        <location evidence="1">Cell membrane</location>
        <topology evidence="1">Peripheral membrane protein</topology>
        <orientation evidence="1">Cytoplasmic side</orientation>
    </subcellularLocation>
</comment>
<keyword evidence="16" id="KW-0969">Cilium</keyword>
<dbReference type="SUPFAM" id="SSF52540">
    <property type="entry name" value="P-loop containing nucleoside triphosphate hydrolases"/>
    <property type="match status" value="1"/>
</dbReference>
<dbReference type="EMBL" id="LSLI01000002">
    <property type="protein sequence ID" value="KXS33748.1"/>
    <property type="molecule type" value="Genomic_DNA"/>
</dbReference>
<evidence type="ECO:0000256" key="5">
    <source>
        <dbReference type="ARBA" id="ARBA00022475"/>
    </source>
</evidence>
<dbReference type="SMART" id="SM00382">
    <property type="entry name" value="AAA"/>
    <property type="match status" value="1"/>
</dbReference>
<keyword evidence="6" id="KW-0547">Nucleotide-binding</keyword>
<dbReference type="InterPro" id="IPR020006">
    <property type="entry name" value="FlhF"/>
</dbReference>
<keyword evidence="9" id="KW-0342">GTP-binding</keyword>
<dbReference type="PATRIC" id="fig|1796491.3.peg.147"/>
<evidence type="ECO:0000256" key="6">
    <source>
        <dbReference type="ARBA" id="ARBA00022741"/>
    </source>
</evidence>
<feature type="domain" description="SRP54-type proteins GTP-binding" evidence="15">
    <location>
        <begin position="175"/>
        <end position="365"/>
    </location>
</feature>
<evidence type="ECO:0000256" key="10">
    <source>
        <dbReference type="ARBA" id="ARBA00023136"/>
    </source>
</evidence>
<keyword evidence="5" id="KW-1003">Cell membrane</keyword>
<dbReference type="PANTHER" id="PTHR43134">
    <property type="entry name" value="SIGNAL RECOGNITION PARTICLE RECEPTOR SUBUNIT ALPHA"/>
    <property type="match status" value="1"/>
</dbReference>
<dbReference type="GO" id="GO:0005525">
    <property type="term" value="F:GTP binding"/>
    <property type="evidence" value="ECO:0007669"/>
    <property type="project" value="UniProtKB-UniRule"/>
</dbReference>
<feature type="domain" description="AAA+ ATPase" evidence="14">
    <location>
        <begin position="174"/>
        <end position="342"/>
    </location>
</feature>
<keyword evidence="8" id="KW-0653">Protein transport</keyword>
<dbReference type="GO" id="GO:0015031">
    <property type="term" value="P:protein transport"/>
    <property type="evidence" value="ECO:0007669"/>
    <property type="project" value="UniProtKB-KW"/>
</dbReference>
<dbReference type="GO" id="GO:0005047">
    <property type="term" value="F:signal recognition particle binding"/>
    <property type="evidence" value="ECO:0007669"/>
    <property type="project" value="TreeGrafter"/>
</dbReference>
<comment type="caution">
    <text evidence="16">The sequence shown here is derived from an EMBL/GenBank/DDBJ whole genome shotgun (WGS) entry which is preliminary data.</text>
</comment>
<keyword evidence="7" id="KW-1005">Bacterial flagellum biogenesis</keyword>
<evidence type="ECO:0000313" key="17">
    <source>
        <dbReference type="Proteomes" id="UP000070578"/>
    </source>
</evidence>
<evidence type="ECO:0000259" key="14">
    <source>
        <dbReference type="SMART" id="SM00382"/>
    </source>
</evidence>
<dbReference type="GO" id="GO:0044781">
    <property type="term" value="P:bacterial-type flagellum organization"/>
    <property type="evidence" value="ECO:0007669"/>
    <property type="project" value="UniProtKB-UniRule"/>
</dbReference>
<dbReference type="GO" id="GO:0005886">
    <property type="term" value="C:plasma membrane"/>
    <property type="evidence" value="ECO:0007669"/>
    <property type="project" value="UniProtKB-SubCell"/>
</dbReference>
<evidence type="ECO:0000256" key="11">
    <source>
        <dbReference type="ARBA" id="ARBA00023225"/>
    </source>
</evidence>
<dbReference type="InterPro" id="IPR003593">
    <property type="entry name" value="AAA+_ATPase"/>
</dbReference>
<dbReference type="Pfam" id="PF00448">
    <property type="entry name" value="SRP54"/>
    <property type="match status" value="1"/>
</dbReference>
<evidence type="ECO:0000313" key="16">
    <source>
        <dbReference type="EMBL" id="KXS33748.1"/>
    </source>
</evidence>